<dbReference type="GO" id="GO:0005096">
    <property type="term" value="F:GTPase activator activity"/>
    <property type="evidence" value="ECO:0007669"/>
    <property type="project" value="TreeGrafter"/>
</dbReference>
<dbReference type="GO" id="GO:0005643">
    <property type="term" value="C:nuclear pore"/>
    <property type="evidence" value="ECO:0007669"/>
    <property type="project" value="TreeGrafter"/>
</dbReference>
<dbReference type="InterPro" id="IPR045255">
    <property type="entry name" value="RanBP1-like"/>
</dbReference>
<evidence type="ECO:0000256" key="2">
    <source>
        <dbReference type="ARBA" id="ARBA00022723"/>
    </source>
</evidence>
<proteinExistence type="predicted"/>
<keyword evidence="6" id="KW-0175">Coiled coil</keyword>
<feature type="domain" description="RanBP2-type" evidence="9">
    <location>
        <begin position="1342"/>
        <end position="1371"/>
    </location>
</feature>
<feature type="compositionally biased region" description="Polar residues" evidence="7">
    <location>
        <begin position="1516"/>
        <end position="1531"/>
    </location>
</feature>
<keyword evidence="3 5" id="KW-0863">Zinc-finger</keyword>
<feature type="coiled-coil region" evidence="6">
    <location>
        <begin position="940"/>
        <end position="981"/>
    </location>
</feature>
<dbReference type="GO" id="GO:0016874">
    <property type="term" value="F:ligase activity"/>
    <property type="evidence" value="ECO:0007669"/>
    <property type="project" value="UniProtKB-KW"/>
</dbReference>
<evidence type="ECO:0000259" key="9">
    <source>
        <dbReference type="PROSITE" id="PS50199"/>
    </source>
</evidence>
<dbReference type="InterPro" id="IPR011990">
    <property type="entry name" value="TPR-like_helical_dom_sf"/>
</dbReference>
<dbReference type="SUPFAM" id="SSF90209">
    <property type="entry name" value="Ran binding protein zinc finger-like"/>
    <property type="match status" value="1"/>
</dbReference>
<dbReference type="InterPro" id="IPR036443">
    <property type="entry name" value="Znf_RanBP2_sf"/>
</dbReference>
<keyword evidence="2" id="KW-0479">Metal-binding</keyword>
<feature type="domain" description="RanBD1" evidence="8">
    <location>
        <begin position="1600"/>
        <end position="1758"/>
    </location>
</feature>
<evidence type="ECO:0000256" key="3">
    <source>
        <dbReference type="ARBA" id="ARBA00022771"/>
    </source>
</evidence>
<keyword evidence="4" id="KW-0862">Zinc</keyword>
<gene>
    <name evidence="10" type="ORF">D915_003253</name>
</gene>
<evidence type="ECO:0000256" key="6">
    <source>
        <dbReference type="SAM" id="Coils"/>
    </source>
</evidence>
<evidence type="ECO:0000313" key="11">
    <source>
        <dbReference type="Proteomes" id="UP000230066"/>
    </source>
</evidence>
<dbReference type="EMBL" id="JXXN02001018">
    <property type="protein sequence ID" value="THD25720.1"/>
    <property type="molecule type" value="Genomic_DNA"/>
</dbReference>
<keyword evidence="1" id="KW-0597">Phosphoprotein</keyword>
<dbReference type="PROSITE" id="PS50199">
    <property type="entry name" value="ZF_RANBP2_2"/>
    <property type="match status" value="2"/>
</dbReference>
<evidence type="ECO:0000256" key="1">
    <source>
        <dbReference type="ARBA" id="ARBA00022553"/>
    </source>
</evidence>
<dbReference type="Gene3D" id="4.10.1060.10">
    <property type="entry name" value="Zinc finger, RanBP2-type"/>
    <property type="match status" value="2"/>
</dbReference>
<dbReference type="InterPro" id="IPR001876">
    <property type="entry name" value="Znf_RanBP2"/>
</dbReference>
<protein>
    <submittedName>
        <fullName evidence="10">E3 SUMO-protein ligase RanBP2</fullName>
    </submittedName>
</protein>
<feature type="compositionally biased region" description="Polar residues" evidence="7">
    <location>
        <begin position="1195"/>
        <end position="1210"/>
    </location>
</feature>
<keyword evidence="10" id="KW-0436">Ligase</keyword>
<dbReference type="PANTHER" id="PTHR23138">
    <property type="entry name" value="RAN BINDING PROTEIN"/>
    <property type="match status" value="1"/>
</dbReference>
<name>A0A4E0S297_FASHE</name>
<dbReference type="PANTHER" id="PTHR23138:SF87">
    <property type="entry name" value="E3 SUMO-PROTEIN LIGASE RANBP2"/>
    <property type="match status" value="1"/>
</dbReference>
<feature type="domain" description="RanBP2-type" evidence="9">
    <location>
        <begin position="1391"/>
        <end position="1420"/>
    </location>
</feature>
<feature type="domain" description="RanBD1" evidence="8">
    <location>
        <begin position="1988"/>
        <end position="2145"/>
    </location>
</feature>
<accession>A0A4E0S297</accession>
<dbReference type="CDD" id="cd00835">
    <property type="entry name" value="RanBD_family"/>
    <property type="match status" value="2"/>
</dbReference>
<evidence type="ECO:0000256" key="7">
    <source>
        <dbReference type="SAM" id="MobiDB-lite"/>
    </source>
</evidence>
<feature type="region of interest" description="Disordered" evidence="7">
    <location>
        <begin position="806"/>
        <end position="859"/>
    </location>
</feature>
<feature type="region of interest" description="Disordered" evidence="7">
    <location>
        <begin position="1191"/>
        <end position="1259"/>
    </location>
</feature>
<keyword evidence="11" id="KW-1185">Reference proteome</keyword>
<dbReference type="GO" id="GO:0008270">
    <property type="term" value="F:zinc ion binding"/>
    <property type="evidence" value="ECO:0007669"/>
    <property type="project" value="UniProtKB-KW"/>
</dbReference>
<evidence type="ECO:0000256" key="4">
    <source>
        <dbReference type="ARBA" id="ARBA00022833"/>
    </source>
</evidence>
<feature type="compositionally biased region" description="Low complexity" evidence="7">
    <location>
        <begin position="1236"/>
        <end position="1247"/>
    </location>
</feature>
<feature type="compositionally biased region" description="Polar residues" evidence="7">
    <location>
        <begin position="1962"/>
        <end position="1980"/>
    </location>
</feature>
<sequence>MNSKIAVDQYVSRMLSRCNNSRERKALGLEISRLYVDVKDYNSAKCFLGHYLQVSPQSMDALILLASVHEELADNCSALRAYKSAFELGYDDNVLLEHVFELVSFSELSSSDKEFWLSLASSKGLSSFQNGIRDDYVLMQSQLDRDPGNTELCLRFVKSLAQLGGSDRLFSHCMKCINEGLHLDSLEWFETCFQLVDCSNLTEENLLCFEIISKMFILHLKSFTSAEDLFTLLESLHLKILQLPIGKFIRLRNESESWLSFYSAVYIQQFFNMEMDAVASIVCENYRRCIQLHASPEQNGEPFSHIVWNSLHLHQAEHVVQAWCLVRALTRPNTNSNLSHSSWSDLMGMLPSKVASVTKESRDCVRISPASLHVIESSEFWSDCNDDLLEVSNNLMLVLWGCCHLTRTDPNESDLILSDHRINLIFKFVTAAFPRLSLCLPPLPATSQSLHTTVVSDGLCQLDLVCFLLCSLVHIGVRSLSCSGIDSNQQNRLSSVPMDCLGVPICLLPSHAGPSETQQQWWEAATDFTKRSIIQLTQKPRSARHASTFLQCGLNQLRLLARPARCFGNLSYVFTPPLLFRLANALTRLAEHVVCGQQKHLVLDWADGFWRNALQQQTFGPPPPNTTLITQSRSLPPCSGSVSVLMENGLCSPRSPLRSASVSFSSSLVTSHILFSLPGASNWWLGMNHPRQSTYSLISQWYNKGLRFCSDRLSRAYESNGRQLTSEEKCELRLIIRMLDQTKIDVGREVYLTIGQLLLRHAQEAQENVQKGEYIDGTRLSASRDPLLDFERADRYLRQAIASEEVDEDPFSNATNKKVVTPRRPAQTITKHTQDSPWTESRSTPTNQTSAHSDGGQPAHDSLALRQFYGFFEAMEGFNPSGMSVPMNTAIVCQNVSPLADSTAAPGDARFDTVAQFQEFLMASFMNNWQSLITSLCCQLTEAKAEMSRSRQLNEQLSTQLHEATKQLSETMNKFNEVQNQMNVLVKANTERDPAPSSSAPDALVGPIRELSHAITDLRRWLPEGMAAAATAAVSSHIALSSQTFQSGVAPGQPRSGPLLNNADAAALMHLYNSNFPLTPAMNPIPFQPLPGNWRMTAATSLPPNVIPSGEVRSFQRPGTLPTVSSAWTEGLNTGLRFTDPNAVRFDHPGLLSGPNVSVASNFPAVNFGWSGSSPPNRDTSRNSQLDSYLDVPNASLTKPGNSFPMSPTGSRLVGLNASDLHPTLDTTHQSDDIRSSSGVHNVSGNSPFTLSRNKPKPMPEPVLFRPPISVSLTDTQTDTNVALFKSLGQSKGDQPNSNQWLGQSVSNVAPSTNISSVVTDPATTVIPGKLTNDLLGRFAAKPGEWSCSTCMLQNSSSTSKCAACQTPRVIVSENNKTPVATNLLSRFAPQPGSWECPGCLLNHESSVGKCPACYTLKPGSSGALPVSNANTEPNLTLGSSVFSGFSAVGQPKTSVPAASTPTKPLFSFVASGIKSPASSSTQTTIGTVSGIGAGDLIKPDQNNSSQPRPVFFFGNNDQSFPGPKPTSSEPAKTGGIFDKLQLTATASGKPVFGTGGFSFSFGLPKTTDSQSSQSANLGNVSNEDRDADQVELVDDDKLTFKPVLEVMPEKVDVRTGEENEEVVFCERAKLYRWTKNMWRERGVGEMKLLRTPNTGAVRCLMRRDHVLKVCCNHPITVGMQLKPMTSATDGRAWTWWAIDFTEPANEVDVDQSHNTSAVSEGDASGGRRETFAARFKTNGHAQAFKDAFEAAVQTAEKRANEKSSDSENIVGKMKNVDLDQGGQQSDSDDVIVIENHPEVSNEQLARARQLMLPDEFYSFENGVILGESENLTAEEEAQEDDLLDAAVRATVTGSRSDTSLPKPENFTSVISASDDKKLDAITEDQSVPNSQNKTTFGLFGASSAQKGSAASSTYIPQIRGLPDFSSLSAGVTKDGKPSWGTPSSASTTSASIWATAGTPLFVNSTSSDTTAAQENGTTEETGEHDPHYDPIIALPELVQTKTGEEGEVCLFLKRCRVYRYADNAWKERGIGEMKILVQPQTIPEGYTPTGRDVLPTNVKLGKVQRARLLMRREQVLKICVNQPISEDLPHFTPMGSAGNSMCWVGEDYSEGSASHEKLAVRFKHASDAEEFKAAIERAQSCLAKS</sequence>
<dbReference type="Pfam" id="PF00641">
    <property type="entry name" value="Zn_ribbon_RanBP"/>
    <property type="match status" value="1"/>
</dbReference>
<feature type="region of interest" description="Disordered" evidence="7">
    <location>
        <begin position="1962"/>
        <end position="1989"/>
    </location>
</feature>
<feature type="region of interest" description="Disordered" evidence="7">
    <location>
        <begin position="1499"/>
        <end position="1535"/>
    </location>
</feature>
<dbReference type="SUPFAM" id="SSF50729">
    <property type="entry name" value="PH domain-like"/>
    <property type="match status" value="2"/>
</dbReference>
<dbReference type="InterPro" id="IPR011993">
    <property type="entry name" value="PH-like_dom_sf"/>
</dbReference>
<evidence type="ECO:0000313" key="10">
    <source>
        <dbReference type="EMBL" id="THD25720.1"/>
    </source>
</evidence>
<dbReference type="Gene3D" id="2.30.29.30">
    <property type="entry name" value="Pleckstrin-homology domain (PH domain)/Phosphotyrosine-binding domain (PTB)"/>
    <property type="match status" value="2"/>
</dbReference>
<dbReference type="PROSITE" id="PS50196">
    <property type="entry name" value="RANBD1"/>
    <property type="match status" value="2"/>
</dbReference>
<dbReference type="SMART" id="SM00547">
    <property type="entry name" value="ZnF_RBZ"/>
    <property type="match status" value="2"/>
</dbReference>
<dbReference type="Pfam" id="PF00638">
    <property type="entry name" value="Ran_BP1"/>
    <property type="match status" value="3"/>
</dbReference>
<comment type="caution">
    <text evidence="10">The sequence shown here is derived from an EMBL/GenBank/DDBJ whole genome shotgun (WGS) entry which is preliminary data.</text>
</comment>
<reference evidence="10" key="1">
    <citation type="submission" date="2019-03" db="EMBL/GenBank/DDBJ databases">
        <title>Improved annotation for the trematode Fasciola hepatica.</title>
        <authorList>
            <person name="Choi Y.-J."/>
            <person name="Martin J."/>
            <person name="Mitreva M."/>
        </authorList>
    </citation>
    <scope>NUCLEOTIDE SEQUENCE [LARGE SCALE GENOMIC DNA]</scope>
</reference>
<dbReference type="GO" id="GO:0005737">
    <property type="term" value="C:cytoplasm"/>
    <property type="evidence" value="ECO:0007669"/>
    <property type="project" value="TreeGrafter"/>
</dbReference>
<organism evidence="10 11">
    <name type="scientific">Fasciola hepatica</name>
    <name type="common">Liver fluke</name>
    <dbReference type="NCBI Taxonomy" id="6192"/>
    <lineage>
        <taxon>Eukaryota</taxon>
        <taxon>Metazoa</taxon>
        <taxon>Spiralia</taxon>
        <taxon>Lophotrochozoa</taxon>
        <taxon>Platyhelminthes</taxon>
        <taxon>Trematoda</taxon>
        <taxon>Digenea</taxon>
        <taxon>Plagiorchiida</taxon>
        <taxon>Echinostomata</taxon>
        <taxon>Echinostomatoidea</taxon>
        <taxon>Fasciolidae</taxon>
        <taxon>Fasciola</taxon>
    </lineage>
</organism>
<dbReference type="Proteomes" id="UP000230066">
    <property type="component" value="Unassembled WGS sequence"/>
</dbReference>
<evidence type="ECO:0000256" key="5">
    <source>
        <dbReference type="PROSITE-ProRule" id="PRU00322"/>
    </source>
</evidence>
<evidence type="ECO:0000259" key="8">
    <source>
        <dbReference type="PROSITE" id="PS50196"/>
    </source>
</evidence>
<dbReference type="PROSITE" id="PS01358">
    <property type="entry name" value="ZF_RANBP2_1"/>
    <property type="match status" value="1"/>
</dbReference>
<dbReference type="InterPro" id="IPR000156">
    <property type="entry name" value="Ran_bind_dom"/>
</dbReference>
<dbReference type="SMART" id="SM00160">
    <property type="entry name" value="RanBD"/>
    <property type="match status" value="2"/>
</dbReference>
<dbReference type="Gene3D" id="1.25.40.10">
    <property type="entry name" value="Tetratricopeptide repeat domain"/>
    <property type="match status" value="1"/>
</dbReference>
<feature type="compositionally biased region" description="Polar residues" evidence="7">
    <location>
        <begin position="827"/>
        <end position="852"/>
    </location>
</feature>